<sequence length="172" mass="18865">MDVDTVLTRLEALIRDARAVPMSASCMVHRDDVLDLIEDARRSLPSQLGDAQKVLTQRDAVVAEARGQSKAIIDAAYAEQARLVAEEEVVVEANREAERIVAEAEAIAEAKAQDVDNYVDGKLANFEVVLDKTLRSVQRGRDKIRADQQVDEMDLTGDIPVFGADDGPEGQY</sequence>
<proteinExistence type="predicted"/>
<dbReference type="AlphaFoldDB" id="A0A6J6VG19"/>
<accession>A0A6J6VG19</accession>
<evidence type="ECO:0000313" key="2">
    <source>
        <dbReference type="EMBL" id="CAB4769973.1"/>
    </source>
</evidence>
<name>A0A6J6VG19_9ZZZZ</name>
<reference evidence="2" key="1">
    <citation type="submission" date="2020-05" db="EMBL/GenBank/DDBJ databases">
        <authorList>
            <person name="Chiriac C."/>
            <person name="Salcher M."/>
            <person name="Ghai R."/>
            <person name="Kavagutti S V."/>
        </authorList>
    </citation>
    <scope>NUCLEOTIDE SEQUENCE</scope>
</reference>
<gene>
    <name evidence="2" type="ORF">UFOPK2938_00107</name>
</gene>
<evidence type="ECO:0000256" key="1">
    <source>
        <dbReference type="SAM" id="Coils"/>
    </source>
</evidence>
<feature type="coiled-coil region" evidence="1">
    <location>
        <begin position="83"/>
        <end position="114"/>
    </location>
</feature>
<protein>
    <submittedName>
        <fullName evidence="2">Unannotated protein</fullName>
    </submittedName>
</protein>
<dbReference type="EMBL" id="CAEZZX010000010">
    <property type="protein sequence ID" value="CAB4769973.1"/>
    <property type="molecule type" value="Genomic_DNA"/>
</dbReference>
<keyword evidence="1" id="KW-0175">Coiled coil</keyword>
<organism evidence="2">
    <name type="scientific">freshwater metagenome</name>
    <dbReference type="NCBI Taxonomy" id="449393"/>
    <lineage>
        <taxon>unclassified sequences</taxon>
        <taxon>metagenomes</taxon>
        <taxon>ecological metagenomes</taxon>
    </lineage>
</organism>